<dbReference type="InterPro" id="IPR015947">
    <property type="entry name" value="PUA-like_sf"/>
</dbReference>
<dbReference type="STRING" id="634436.SAMN05216361_2483"/>
<feature type="domain" description="Lon N-terminal" evidence="1">
    <location>
        <begin position="1"/>
        <end position="191"/>
    </location>
</feature>
<sequence>MHHHNIPLFPLSAHLLPGGHMALRIFEPRYVRMVKEACAGNGYFVLCMLNSRGDQASNEHIFPIGTLCKIVDFDLLDDGLLGINVEGVCCVSVGNIKTEADGLRIGDCTEQHDWSCVIEDEKITPLRIKLELIYDKYPEIARLYPELKFNDPMWVIYRWLELLPVDAANKQAFLGEKNCDNVLNYISELVR</sequence>
<dbReference type="Gene3D" id="2.30.130.40">
    <property type="entry name" value="LON domain-like"/>
    <property type="match status" value="1"/>
</dbReference>
<dbReference type="Pfam" id="PF02190">
    <property type="entry name" value="LON_substr_bdg"/>
    <property type="match status" value="1"/>
</dbReference>
<evidence type="ECO:0000259" key="1">
    <source>
        <dbReference type="PROSITE" id="PS51787"/>
    </source>
</evidence>
<dbReference type="InterPro" id="IPR046336">
    <property type="entry name" value="Lon_prtase_N_sf"/>
</dbReference>
<dbReference type="SMART" id="SM00464">
    <property type="entry name" value="LON"/>
    <property type="match status" value="1"/>
</dbReference>
<dbReference type="Proteomes" id="UP000184520">
    <property type="component" value="Unassembled WGS sequence"/>
</dbReference>
<dbReference type="InterPro" id="IPR003111">
    <property type="entry name" value="Lon_prtase_N"/>
</dbReference>
<dbReference type="RefSeq" id="WP_073322890.1">
    <property type="nucleotide sequence ID" value="NZ_FQWD01000004.1"/>
</dbReference>
<keyword evidence="3" id="KW-1185">Reference proteome</keyword>
<dbReference type="SUPFAM" id="SSF88697">
    <property type="entry name" value="PUA domain-like"/>
    <property type="match status" value="1"/>
</dbReference>
<evidence type="ECO:0000313" key="2">
    <source>
        <dbReference type="EMBL" id="SHG58857.1"/>
    </source>
</evidence>
<dbReference type="OrthoDB" id="8558970at2"/>
<dbReference type="AlphaFoldDB" id="A0A1M5L1G4"/>
<reference evidence="3" key="1">
    <citation type="submission" date="2016-11" db="EMBL/GenBank/DDBJ databases">
        <authorList>
            <person name="Varghese N."/>
            <person name="Submissions S."/>
        </authorList>
    </citation>
    <scope>NUCLEOTIDE SEQUENCE [LARGE SCALE GENOMIC DNA]</scope>
    <source>
        <strain evidence="3">CGMCC 1.8995</strain>
    </source>
</reference>
<organism evidence="2 3">
    <name type="scientific">Marisediminitalea aggregata</name>
    <dbReference type="NCBI Taxonomy" id="634436"/>
    <lineage>
        <taxon>Bacteria</taxon>
        <taxon>Pseudomonadati</taxon>
        <taxon>Pseudomonadota</taxon>
        <taxon>Gammaproteobacteria</taxon>
        <taxon>Alteromonadales</taxon>
        <taxon>Alteromonadaceae</taxon>
        <taxon>Marisediminitalea</taxon>
    </lineage>
</organism>
<evidence type="ECO:0000313" key="3">
    <source>
        <dbReference type="Proteomes" id="UP000184520"/>
    </source>
</evidence>
<gene>
    <name evidence="2" type="ORF">SAMN05216361_2483</name>
</gene>
<dbReference type="PANTHER" id="PTHR46732">
    <property type="entry name" value="ATP-DEPENDENT PROTEASE LA (LON) DOMAIN PROTEIN"/>
    <property type="match status" value="1"/>
</dbReference>
<dbReference type="EMBL" id="FQWD01000004">
    <property type="protein sequence ID" value="SHG58857.1"/>
    <property type="molecule type" value="Genomic_DNA"/>
</dbReference>
<dbReference type="PANTHER" id="PTHR46732:SF8">
    <property type="entry name" value="ATP-DEPENDENT PROTEASE LA (LON) DOMAIN PROTEIN"/>
    <property type="match status" value="1"/>
</dbReference>
<name>A0A1M5L1G4_9ALTE</name>
<accession>A0A1M5L1G4</accession>
<dbReference type="PROSITE" id="PS51787">
    <property type="entry name" value="LON_N"/>
    <property type="match status" value="1"/>
</dbReference>
<proteinExistence type="predicted"/>
<protein>
    <recommendedName>
        <fullName evidence="1">Lon N-terminal domain-containing protein</fullName>
    </recommendedName>
</protein>